<gene>
    <name evidence="2" type="ORF">QYM36_010011</name>
</gene>
<dbReference type="EMBL" id="JAVRJZ010000012">
    <property type="protein sequence ID" value="KAK2715213.1"/>
    <property type="molecule type" value="Genomic_DNA"/>
</dbReference>
<dbReference type="AlphaFoldDB" id="A0AA88L193"/>
<accession>A0AA88L193</accession>
<sequence>MVNSTVPQTPRTPRTPTGYHTGEPLGYTNQDMRFDAIEGVVPINKRHKEDFTCGIIHWVMKHSVTGVEANQDFSIGEPLLHRKHRLAREPCRRSTSNAMQYCYQCRAIWSDN</sequence>
<evidence type="ECO:0000313" key="2">
    <source>
        <dbReference type="EMBL" id="KAK2715213.1"/>
    </source>
</evidence>
<proteinExistence type="predicted"/>
<comment type="caution">
    <text evidence="2">The sequence shown here is derived from an EMBL/GenBank/DDBJ whole genome shotgun (WGS) entry which is preliminary data.</text>
</comment>
<protein>
    <submittedName>
        <fullName evidence="2">Uncharacterized protein</fullName>
    </submittedName>
</protein>
<keyword evidence="3" id="KW-1185">Reference proteome</keyword>
<evidence type="ECO:0000256" key="1">
    <source>
        <dbReference type="SAM" id="MobiDB-lite"/>
    </source>
</evidence>
<dbReference type="Proteomes" id="UP001187531">
    <property type="component" value="Unassembled WGS sequence"/>
</dbReference>
<name>A0AA88L193_ARTSF</name>
<feature type="region of interest" description="Disordered" evidence="1">
    <location>
        <begin position="1"/>
        <end position="25"/>
    </location>
</feature>
<reference evidence="2" key="1">
    <citation type="submission" date="2023-07" db="EMBL/GenBank/DDBJ databases">
        <title>Chromosome-level genome assembly of Artemia franciscana.</title>
        <authorList>
            <person name="Jo E."/>
        </authorList>
    </citation>
    <scope>NUCLEOTIDE SEQUENCE</scope>
    <source>
        <tissue evidence="2">Whole body</tissue>
    </source>
</reference>
<feature type="compositionally biased region" description="Low complexity" evidence="1">
    <location>
        <begin position="7"/>
        <end position="17"/>
    </location>
</feature>
<evidence type="ECO:0000313" key="3">
    <source>
        <dbReference type="Proteomes" id="UP001187531"/>
    </source>
</evidence>
<organism evidence="2 3">
    <name type="scientific">Artemia franciscana</name>
    <name type="common">Brine shrimp</name>
    <name type="synonym">Artemia sanfranciscana</name>
    <dbReference type="NCBI Taxonomy" id="6661"/>
    <lineage>
        <taxon>Eukaryota</taxon>
        <taxon>Metazoa</taxon>
        <taxon>Ecdysozoa</taxon>
        <taxon>Arthropoda</taxon>
        <taxon>Crustacea</taxon>
        <taxon>Branchiopoda</taxon>
        <taxon>Anostraca</taxon>
        <taxon>Artemiidae</taxon>
        <taxon>Artemia</taxon>
    </lineage>
</organism>